<accession>A0A2K9EPG3</accession>
<dbReference type="KEGG" id="paro:CUV01_03665"/>
<keyword evidence="3" id="KW-1185">Reference proteome</keyword>
<keyword evidence="1" id="KW-0732">Signal</keyword>
<evidence type="ECO:0000256" key="1">
    <source>
        <dbReference type="SAM" id="SignalP"/>
    </source>
</evidence>
<proteinExistence type="predicted"/>
<dbReference type="Proteomes" id="UP000233742">
    <property type="component" value="Chromosome"/>
</dbReference>
<evidence type="ECO:0008006" key="4">
    <source>
        <dbReference type="Google" id="ProtNLM"/>
    </source>
</evidence>
<evidence type="ECO:0000313" key="3">
    <source>
        <dbReference type="Proteomes" id="UP000233742"/>
    </source>
</evidence>
<evidence type="ECO:0000313" key="2">
    <source>
        <dbReference type="EMBL" id="AUH32596.1"/>
    </source>
</evidence>
<feature type="chain" id="PRO_5014701015" description="Lipoprotein" evidence="1">
    <location>
        <begin position="16"/>
        <end position="95"/>
    </location>
</feature>
<dbReference type="OrthoDB" id="9891105at2"/>
<dbReference type="EMBL" id="CP025408">
    <property type="protein sequence ID" value="AUH32596.1"/>
    <property type="molecule type" value="Genomic_DNA"/>
</dbReference>
<dbReference type="PROSITE" id="PS51257">
    <property type="entry name" value="PROKAR_LIPOPROTEIN"/>
    <property type="match status" value="1"/>
</dbReference>
<sequence>MKAAISILGMTLALAACDAPTSSGNTPATASTIRVAANEMQVDTLAGGAFQGRAGSAWTEAEIATQVASLECSGRKPATITVAPAQGGFSFSGRC</sequence>
<reference evidence="2 3" key="1">
    <citation type="submission" date="2017-12" db="EMBL/GenBank/DDBJ databases">
        <authorList>
            <person name="Hurst M.R.H."/>
        </authorList>
    </citation>
    <scope>NUCLEOTIDE SEQUENCE [LARGE SCALE GENOMIC DNA]</scope>
    <source>
        <strain evidence="2 3">BM15</strain>
    </source>
</reference>
<dbReference type="AlphaFoldDB" id="A0A2K9EPG3"/>
<name>A0A2K9EPG3_9RHOB</name>
<gene>
    <name evidence="2" type="ORF">CUV01_03665</name>
</gene>
<feature type="signal peptide" evidence="1">
    <location>
        <begin position="1"/>
        <end position="15"/>
    </location>
</feature>
<dbReference type="RefSeq" id="WP_101459271.1">
    <property type="nucleotide sequence ID" value="NZ_CP025408.1"/>
</dbReference>
<protein>
    <recommendedName>
        <fullName evidence="4">Lipoprotein</fullName>
    </recommendedName>
</protein>
<organism evidence="2 3">
    <name type="scientific">Paracoccus tegillarcae</name>
    <dbReference type="NCBI Taxonomy" id="1529068"/>
    <lineage>
        <taxon>Bacteria</taxon>
        <taxon>Pseudomonadati</taxon>
        <taxon>Pseudomonadota</taxon>
        <taxon>Alphaproteobacteria</taxon>
        <taxon>Rhodobacterales</taxon>
        <taxon>Paracoccaceae</taxon>
        <taxon>Paracoccus</taxon>
    </lineage>
</organism>